<reference evidence="12 13" key="1">
    <citation type="submission" date="2018-01" db="EMBL/GenBank/DDBJ databases">
        <authorList>
            <person name="Clerissi C."/>
        </authorList>
    </citation>
    <scope>NUCLEOTIDE SEQUENCE [LARGE SCALE GENOMIC DNA]</scope>
    <source>
        <strain evidence="12">Cupriavidus taiwanensis STM 6021</strain>
    </source>
</reference>
<evidence type="ECO:0000256" key="4">
    <source>
        <dbReference type="ARBA" id="ARBA00023098"/>
    </source>
</evidence>
<feature type="region of interest" description="Disordered" evidence="11">
    <location>
        <begin position="47"/>
        <end position="73"/>
    </location>
</feature>
<keyword evidence="2" id="KW-0444">Lipid biosynthesis</keyword>
<evidence type="ECO:0000256" key="7">
    <source>
        <dbReference type="ARBA" id="ARBA00039058"/>
    </source>
</evidence>
<evidence type="ECO:0000313" key="13">
    <source>
        <dbReference type="Proteomes" id="UP000257139"/>
    </source>
</evidence>
<organism evidence="12 13">
    <name type="scientific">Cupriavidus taiwanensis</name>
    <dbReference type="NCBI Taxonomy" id="164546"/>
    <lineage>
        <taxon>Bacteria</taxon>
        <taxon>Pseudomonadati</taxon>
        <taxon>Pseudomonadota</taxon>
        <taxon>Betaproteobacteria</taxon>
        <taxon>Burkholderiales</taxon>
        <taxon>Burkholderiaceae</taxon>
        <taxon>Cupriavidus</taxon>
    </lineage>
</organism>
<accession>A0A7Z7J8F9</accession>
<dbReference type="PANTHER" id="PTHR37323:SF1">
    <property type="entry name" value="L-ORNITHINE N(ALPHA)-ACYLTRANSFERASE"/>
    <property type="match status" value="1"/>
</dbReference>
<dbReference type="Pfam" id="PF13444">
    <property type="entry name" value="Acetyltransf_5"/>
    <property type="match status" value="1"/>
</dbReference>
<gene>
    <name evidence="12" type="ORF">CBM2594_A70398</name>
</gene>
<dbReference type="EMBL" id="OGUU01000011">
    <property type="protein sequence ID" value="SPC15833.1"/>
    <property type="molecule type" value="Genomic_DNA"/>
</dbReference>
<dbReference type="Gene3D" id="3.40.630.30">
    <property type="match status" value="1"/>
</dbReference>
<dbReference type="GO" id="GO:0006629">
    <property type="term" value="P:lipid metabolic process"/>
    <property type="evidence" value="ECO:0007669"/>
    <property type="project" value="UniProtKB-KW"/>
</dbReference>
<evidence type="ECO:0000256" key="10">
    <source>
        <dbReference type="ARBA" id="ARBA00047785"/>
    </source>
</evidence>
<evidence type="ECO:0000256" key="3">
    <source>
        <dbReference type="ARBA" id="ARBA00022679"/>
    </source>
</evidence>
<keyword evidence="4" id="KW-0443">Lipid metabolism</keyword>
<evidence type="ECO:0000256" key="11">
    <source>
        <dbReference type="SAM" id="MobiDB-lite"/>
    </source>
</evidence>
<protein>
    <recommendedName>
        <fullName evidence="8">L-ornithine N(alpha)-acyltransferase</fullName>
        <ecNumber evidence="7">2.3.2.30</ecNumber>
    </recommendedName>
</protein>
<dbReference type="InterPro" id="IPR016181">
    <property type="entry name" value="Acyl_CoA_acyltransferase"/>
</dbReference>
<evidence type="ECO:0000256" key="9">
    <source>
        <dbReference type="ARBA" id="ARBA00045724"/>
    </source>
</evidence>
<comment type="catalytic activity">
    <reaction evidence="10">
        <text>a (3R)-hydroxyacyl-[ACP] + L-ornithine = a lyso-ornithine lipid + holo-[ACP] + H(+)</text>
        <dbReference type="Rhea" id="RHEA:20633"/>
        <dbReference type="Rhea" id="RHEA-COMP:9685"/>
        <dbReference type="Rhea" id="RHEA-COMP:9945"/>
        <dbReference type="ChEBI" id="CHEBI:15378"/>
        <dbReference type="ChEBI" id="CHEBI:46911"/>
        <dbReference type="ChEBI" id="CHEBI:64479"/>
        <dbReference type="ChEBI" id="CHEBI:78827"/>
        <dbReference type="ChEBI" id="CHEBI:138482"/>
        <dbReference type="EC" id="2.3.2.30"/>
    </reaction>
    <physiologicalReaction direction="left-to-right" evidence="10">
        <dbReference type="Rhea" id="RHEA:20634"/>
    </physiologicalReaction>
</comment>
<dbReference type="SUPFAM" id="SSF55729">
    <property type="entry name" value="Acyl-CoA N-acyltransferases (Nat)"/>
    <property type="match status" value="1"/>
</dbReference>
<dbReference type="EC" id="2.3.2.30" evidence="7"/>
<comment type="caution">
    <text evidence="12">The sequence shown here is derived from an EMBL/GenBank/DDBJ whole genome shotgun (WGS) entry which is preliminary data.</text>
</comment>
<dbReference type="PANTHER" id="PTHR37323">
    <property type="entry name" value="GCN5-RELATED N-ACETYLTRANSFERASE"/>
    <property type="match status" value="1"/>
</dbReference>
<sequence length="316" mass="35592">MTEPVIAVTQPSSPGHGTVTGPHYIASQQFRHQRDILMRDLPTPTQPLFDSLPNGLGQTARRRLHRPSDTPAHESPVLSVAWARHQDEVVEAQRLRYKVFAEEMGARLTSSVPELDIDMFDAYCDHLIVRDMATLRVVGTYRVLPPHQAKRLGCLYAESEFDLVRLSHLRPKMLELGRSCVHRDYRSGSVIMALWGGLGEYLQRWGIESMLGCASVPMSDGGHYAASLHRLFTERSLAPIEYHAFPRLPLPVEDLNQQLEVEPPALIKGYLRLGAKICGQPAWDPDFNVADFLTLLRVNDMNPRYARHFLGLNNAA</sequence>
<evidence type="ECO:0000256" key="1">
    <source>
        <dbReference type="ARBA" id="ARBA00005189"/>
    </source>
</evidence>
<evidence type="ECO:0000313" key="12">
    <source>
        <dbReference type="EMBL" id="SPC15833.1"/>
    </source>
</evidence>
<dbReference type="InterPro" id="IPR052351">
    <property type="entry name" value="Ornithine_N-alpha-AT"/>
</dbReference>
<dbReference type="AlphaFoldDB" id="A0A7Z7J8F9"/>
<evidence type="ECO:0000256" key="2">
    <source>
        <dbReference type="ARBA" id="ARBA00022516"/>
    </source>
</evidence>
<evidence type="ECO:0000256" key="5">
    <source>
        <dbReference type="ARBA" id="ARBA00023315"/>
    </source>
</evidence>
<dbReference type="GO" id="GO:0043810">
    <property type="term" value="F:ornithine-acyl [acyl carrier protein] N-acyltransferase activity"/>
    <property type="evidence" value="ECO:0007669"/>
    <property type="project" value="UniProtKB-EC"/>
</dbReference>
<comment type="pathway">
    <text evidence="1">Lipid metabolism.</text>
</comment>
<dbReference type="Proteomes" id="UP000257139">
    <property type="component" value="Chromosome CBM2594_a"/>
</dbReference>
<keyword evidence="3" id="KW-0808">Transferase</keyword>
<comment type="similarity">
    <text evidence="6">Belongs to the acetyltransferase family. OlsB subfamily.</text>
</comment>
<evidence type="ECO:0000256" key="6">
    <source>
        <dbReference type="ARBA" id="ARBA00038095"/>
    </source>
</evidence>
<comment type="function">
    <text evidence="9">Catalyzes the first step in the biosynthesis of ornithine lipids, which are phosphorus-free membrane lipids. Catalyzes the 3-hydroxyacyl-acyl carrier protein-dependent acylation of ornithine to form lyso-ornithine lipid (LOL).</text>
</comment>
<proteinExistence type="inferred from homology"/>
<evidence type="ECO:0000256" key="8">
    <source>
        <dbReference type="ARBA" id="ARBA00039866"/>
    </source>
</evidence>
<name>A0A7Z7J8F9_9BURK</name>
<keyword evidence="5" id="KW-0012">Acyltransferase</keyword>